<dbReference type="InterPro" id="IPR001878">
    <property type="entry name" value="Znf_CCHC"/>
</dbReference>
<dbReference type="EMBL" id="CAGKOT010000073">
    <property type="protein sequence ID" value="CAB5391557.1"/>
    <property type="molecule type" value="Genomic_DNA"/>
</dbReference>
<keyword evidence="1" id="KW-0863">Zinc-finger</keyword>
<dbReference type="PANTHER" id="PTHR47718">
    <property type="entry name" value="OS01G0519700 PROTEIN"/>
    <property type="match status" value="1"/>
</dbReference>
<evidence type="ECO:0000259" key="3">
    <source>
        <dbReference type="PROSITE" id="PS50966"/>
    </source>
</evidence>
<protein>
    <recommendedName>
        <fullName evidence="6">Protein far1-related sequence 5-like</fullName>
    </recommendedName>
</protein>
<feature type="domain" description="SWIM-type" evidence="3">
    <location>
        <begin position="559"/>
        <end position="594"/>
    </location>
</feature>
<dbReference type="InterPro" id="IPR007527">
    <property type="entry name" value="Znf_SWIM"/>
</dbReference>
<dbReference type="InterPro" id="IPR004330">
    <property type="entry name" value="FAR1_DNA_bnd_dom"/>
</dbReference>
<dbReference type="PANTHER" id="PTHR47718:SF3">
    <property type="entry name" value="PROTEIN FAR1-RELATED SEQUENCE 5-LIKE"/>
    <property type="match status" value="1"/>
</dbReference>
<reference evidence="4" key="1">
    <citation type="submission" date="2020-05" db="EMBL/GenBank/DDBJ databases">
        <authorList>
            <person name="Rincon C."/>
            <person name="Sanders R I."/>
            <person name="Robbins C."/>
            <person name="Chaturvedi A."/>
        </authorList>
    </citation>
    <scope>NUCLEOTIDE SEQUENCE</scope>
    <source>
        <strain evidence="4">CHB12</strain>
    </source>
</reference>
<dbReference type="Pfam" id="PF10551">
    <property type="entry name" value="MULE"/>
    <property type="match status" value="1"/>
</dbReference>
<dbReference type="Pfam" id="PF03101">
    <property type="entry name" value="FAR1"/>
    <property type="match status" value="1"/>
</dbReference>
<proteinExistence type="predicted"/>
<dbReference type="OrthoDB" id="2396041at2759"/>
<dbReference type="PROSITE" id="PS50158">
    <property type="entry name" value="ZF_CCHC"/>
    <property type="match status" value="1"/>
</dbReference>
<comment type="caution">
    <text evidence="4">The sequence shown here is derived from an EMBL/GenBank/DDBJ whole genome shotgun (WGS) entry which is preliminary data.</text>
</comment>
<keyword evidence="1" id="KW-0479">Metal-binding</keyword>
<sequence length="824" mass="95199">MELDWESYINFPKDSEDTFYTPFPESNSSELENITPPNSYFSVELENITIPPNSYFSVEDTSIPPNNNFSVVEPLSNAIESIELSEPLSNDTSSTYQYNLTIGNSFDDWESVDRFIHEYCLERGFGYQVYRNDKDLNDHTITRRKSFRCSLSGNYEARKKIDQNEHRVRDSNKTGCEWHCNFKLPKTEQQIRCTTLVDVHNHELNPTEIVHLNARYRQFNDDMVQDLRFFTDCKVAPIIQLEILKKKHPHHVFHKQDVYNSIYKLRENCKDESPDSGSFLNSLFEKLTEDLNWKVFIRHSGNKRYLSGIFWMSSEQQDLYHRFHDVLLNDNTCKTNKYNMYLSVFIVRDNYGRFRNVANALVEDEMASTYTWILQCLTKATNNLAPKSFWTYSEPGLINAASHVFPSTQSVESFNAIIKKAVNSTSTLCDVEKAIDKRHESESKYCQLIDLKARQTTVGIPHLSSQFFSNIDVILIHFLTPLVLSWQRFQISQSFTYEGQLVTSFIEDLESNTTSTDFVENLVDEPQVTLQSLLSGIELGNIIETWRIRRIGGLSQRENLVALLSDGTHLCTCMETVTKGIICRHFWRVMLYSSSAKFHISMIPARWYKDNITNLDCSFENSPVLSAIEPVDTSTSSVPPPQNNFTLQSLRYFQGVEHIQPNEIMRQNNSKRNRFGVAFSTAKTAINVALETKTDEELIKILKDFIAAKHEIQSERNDHTNNNLEVNNYTEDQSRQDTSNIIIPLQQHLIGQITNPNVTKIRGAPSKKRLKSAMELSKKRVPMQENLNDPNYQVAKSQRRCLLCGKPGHYQKKCPNARDGKYRA</sequence>
<evidence type="ECO:0000313" key="5">
    <source>
        <dbReference type="Proteomes" id="UP000684084"/>
    </source>
</evidence>
<evidence type="ECO:0000256" key="1">
    <source>
        <dbReference type="PROSITE-ProRule" id="PRU00047"/>
    </source>
</evidence>
<dbReference type="GO" id="GO:0008270">
    <property type="term" value="F:zinc ion binding"/>
    <property type="evidence" value="ECO:0007669"/>
    <property type="project" value="UniProtKB-KW"/>
</dbReference>
<dbReference type="VEuPathDB" id="FungiDB:RhiirFUN_015589"/>
<evidence type="ECO:0000313" key="4">
    <source>
        <dbReference type="EMBL" id="CAB5391557.1"/>
    </source>
</evidence>
<dbReference type="VEuPathDB" id="FungiDB:RhiirFUN_019841"/>
<evidence type="ECO:0008006" key="6">
    <source>
        <dbReference type="Google" id="ProtNLM"/>
    </source>
</evidence>
<feature type="domain" description="CCHC-type" evidence="2">
    <location>
        <begin position="799"/>
        <end position="816"/>
    </location>
</feature>
<dbReference type="GO" id="GO:0003676">
    <property type="term" value="F:nucleic acid binding"/>
    <property type="evidence" value="ECO:0007669"/>
    <property type="project" value="InterPro"/>
</dbReference>
<dbReference type="PROSITE" id="PS50966">
    <property type="entry name" value="ZF_SWIM"/>
    <property type="match status" value="1"/>
</dbReference>
<keyword evidence="1" id="KW-0862">Zinc</keyword>
<name>A0A915ZUQ5_9GLOM</name>
<accession>A0A915ZUQ5</accession>
<evidence type="ECO:0000259" key="2">
    <source>
        <dbReference type="PROSITE" id="PS50158"/>
    </source>
</evidence>
<organism evidence="4 5">
    <name type="scientific">Rhizophagus irregularis</name>
    <dbReference type="NCBI Taxonomy" id="588596"/>
    <lineage>
        <taxon>Eukaryota</taxon>
        <taxon>Fungi</taxon>
        <taxon>Fungi incertae sedis</taxon>
        <taxon>Mucoromycota</taxon>
        <taxon>Glomeromycotina</taxon>
        <taxon>Glomeromycetes</taxon>
        <taxon>Glomerales</taxon>
        <taxon>Glomeraceae</taxon>
        <taxon>Rhizophagus</taxon>
    </lineage>
</organism>
<dbReference type="Proteomes" id="UP000684084">
    <property type="component" value="Unassembled WGS sequence"/>
</dbReference>
<gene>
    <name evidence="4" type="ORF">CHRIB12_LOCUS21996</name>
</gene>
<dbReference type="SMART" id="SM00343">
    <property type="entry name" value="ZnF_C2HC"/>
    <property type="match status" value="1"/>
</dbReference>
<dbReference type="InterPro" id="IPR018289">
    <property type="entry name" value="MULE_transposase_dom"/>
</dbReference>
<dbReference type="AlphaFoldDB" id="A0A915ZUQ5"/>